<sequence>MSNYKLINNEETQYLNDTLNFLKKELTKDEYAINFRKRDLITSRRDMWQESAHSSNDFDKIPEMLQHLSEVDSQNYSYEKTLKRIKKYTQILNSPYFGRFDFKEDGYNDTDKIYIGLYNLIDKDTSSILIYDWRSPISSMFYQYEIGKGSYNAPFSIISGDILMKRQYKLKDSKLQYFFDSSVTINDEILQEVLSHNSSSTMKNIVETIQKQQDIIIRDTENELLIVQGVAGSGKTSIALHRIAYLLYVGIASNLHSNNIIIISPSSVFSKYISGVLPELGEDNVEETTFDNIIVDFLDNRFIFESRKEQLESLILNNNHQYINIKMENTKFKGSKTFVIILDRLIYYYEHKLTNFEDLYYDGKIIETKQQLNNLFLNGKMNMPISKKLKRIESIMLNKIHPLRKARLQKIQKIVLNDANHQLEIKSFSRLMAIKEAKILMKHIHKYTQIDYSNLYKLLFNKPGLFFKLSKGLELPRDIKQMILKTAKSLHKGSINYEDCAPLLYIKLKLNGNRKFSDIQQVVIDEAQDYYPLQYEVFNLLFSKAKFTILGDFNQTLEKHGNKFIYDDIENILHKKKSLKLSMNKSFRSSIEINTFTQKILNSKEEFVSFDRHEEEPRIVFKDNEKSIYEAIILDIHKYESLGYESIAVICKTQQQALIIEKELINLDTIKLDTIKLLNIDDTEIIKGTVVIPSYISKGLEFDVVLVFNVSKNNYNSEFDRNLLYVACTRALHQLVIYYTGEKSEFF</sequence>
<dbReference type="EMBL" id="JAHLDV010000043">
    <property type="protein sequence ID" value="MBU3161011.1"/>
    <property type="molecule type" value="Genomic_DNA"/>
</dbReference>
<evidence type="ECO:0000259" key="6">
    <source>
        <dbReference type="PROSITE" id="PS51198"/>
    </source>
</evidence>
<protein>
    <submittedName>
        <fullName evidence="7">AAA family ATPase</fullName>
    </submittedName>
</protein>
<dbReference type="RefSeq" id="WP_216150604.1">
    <property type="nucleotide sequence ID" value="NZ_JAHLDV010000043.1"/>
</dbReference>
<evidence type="ECO:0000256" key="1">
    <source>
        <dbReference type="ARBA" id="ARBA00022741"/>
    </source>
</evidence>
<dbReference type="PROSITE" id="PS51198">
    <property type="entry name" value="UVRD_HELICASE_ATP_BIND"/>
    <property type="match status" value="1"/>
</dbReference>
<evidence type="ECO:0000256" key="5">
    <source>
        <dbReference type="PROSITE-ProRule" id="PRU00560"/>
    </source>
</evidence>
<feature type="domain" description="UvrD-like helicase ATP-binding" evidence="6">
    <location>
        <begin position="208"/>
        <end position="590"/>
    </location>
</feature>
<keyword evidence="8" id="KW-1185">Reference proteome</keyword>
<keyword evidence="3 5" id="KW-0347">Helicase</keyword>
<dbReference type="InterPro" id="IPR014016">
    <property type="entry name" value="UvrD-like_ATP-bd"/>
</dbReference>
<organism evidence="7 8">
    <name type="scientific">Clostridium frigoris</name>
    <dbReference type="NCBI Taxonomy" id="205327"/>
    <lineage>
        <taxon>Bacteria</taxon>
        <taxon>Bacillati</taxon>
        <taxon>Bacillota</taxon>
        <taxon>Clostridia</taxon>
        <taxon>Eubacteriales</taxon>
        <taxon>Clostridiaceae</taxon>
        <taxon>Clostridium</taxon>
    </lineage>
</organism>
<keyword evidence="1 5" id="KW-0547">Nucleotide-binding</keyword>
<accession>A0ABS6BVQ7</accession>
<dbReference type="InterPro" id="IPR000212">
    <property type="entry name" value="DNA_helicase_UvrD/REP"/>
</dbReference>
<dbReference type="Proteomes" id="UP000776252">
    <property type="component" value="Unassembled WGS sequence"/>
</dbReference>
<dbReference type="Pfam" id="PF00580">
    <property type="entry name" value="UvrD-helicase"/>
    <property type="match status" value="1"/>
</dbReference>
<proteinExistence type="predicted"/>
<dbReference type="Pfam" id="PF13538">
    <property type="entry name" value="UvrD_C_2"/>
    <property type="match status" value="1"/>
</dbReference>
<evidence type="ECO:0000256" key="2">
    <source>
        <dbReference type="ARBA" id="ARBA00022801"/>
    </source>
</evidence>
<evidence type="ECO:0000313" key="7">
    <source>
        <dbReference type="EMBL" id="MBU3161011.1"/>
    </source>
</evidence>
<keyword evidence="4 5" id="KW-0067">ATP-binding</keyword>
<reference evidence="7 8" key="1">
    <citation type="submission" date="2021-06" db="EMBL/GenBank/DDBJ databases">
        <title>Clostridia strains as spoilage organisms.</title>
        <authorList>
            <person name="Wambui J."/>
            <person name="Stephan R."/>
            <person name="Stevens M.J.A."/>
        </authorList>
    </citation>
    <scope>NUCLEOTIDE SEQUENCE [LARGE SCALE GENOMIC DNA]</scope>
    <source>
        <strain evidence="7 8">DSM 14204</strain>
    </source>
</reference>
<dbReference type="PANTHER" id="PTHR11070">
    <property type="entry name" value="UVRD / RECB / PCRA DNA HELICASE FAMILY MEMBER"/>
    <property type="match status" value="1"/>
</dbReference>
<comment type="caution">
    <text evidence="7">The sequence shown here is derived from an EMBL/GenBank/DDBJ whole genome shotgun (WGS) entry which is preliminary data.</text>
</comment>
<feature type="binding site" evidence="5">
    <location>
        <begin position="229"/>
        <end position="236"/>
    </location>
    <ligand>
        <name>ATP</name>
        <dbReference type="ChEBI" id="CHEBI:30616"/>
    </ligand>
</feature>
<evidence type="ECO:0000256" key="3">
    <source>
        <dbReference type="ARBA" id="ARBA00022806"/>
    </source>
</evidence>
<keyword evidence="2 5" id="KW-0378">Hydrolase</keyword>
<name>A0ABS6BVQ7_9CLOT</name>
<dbReference type="PANTHER" id="PTHR11070:SF17">
    <property type="entry name" value="DNA HELICASE IV"/>
    <property type="match status" value="1"/>
</dbReference>
<evidence type="ECO:0000313" key="8">
    <source>
        <dbReference type="Proteomes" id="UP000776252"/>
    </source>
</evidence>
<evidence type="ECO:0000256" key="4">
    <source>
        <dbReference type="ARBA" id="ARBA00022840"/>
    </source>
</evidence>
<dbReference type="InterPro" id="IPR027785">
    <property type="entry name" value="UvrD-like_helicase_C"/>
</dbReference>
<gene>
    <name evidence="7" type="ORF">KPL37_14895</name>
</gene>